<gene>
    <name evidence="3" type="ORF">BCV72DRAFT_261071</name>
</gene>
<dbReference type="EMBL" id="KV921880">
    <property type="protein sequence ID" value="ORE09108.1"/>
    <property type="molecule type" value="Genomic_DNA"/>
</dbReference>
<feature type="compositionally biased region" description="Basic and acidic residues" evidence="1">
    <location>
        <begin position="88"/>
        <end position="98"/>
    </location>
</feature>
<dbReference type="OrthoDB" id="2281575at2759"/>
<organism evidence="3">
    <name type="scientific">Rhizopus microsporus var. microsporus</name>
    <dbReference type="NCBI Taxonomy" id="86635"/>
    <lineage>
        <taxon>Eukaryota</taxon>
        <taxon>Fungi</taxon>
        <taxon>Fungi incertae sedis</taxon>
        <taxon>Mucoromycota</taxon>
        <taxon>Mucoromycotina</taxon>
        <taxon>Mucoromycetes</taxon>
        <taxon>Mucorales</taxon>
        <taxon>Mucorineae</taxon>
        <taxon>Rhizopodaceae</taxon>
        <taxon>Rhizopus</taxon>
    </lineage>
</organism>
<feature type="region of interest" description="Disordered" evidence="1">
    <location>
        <begin position="36"/>
        <end position="64"/>
    </location>
</feature>
<feature type="compositionally biased region" description="Acidic residues" evidence="1">
    <location>
        <begin position="113"/>
        <end position="123"/>
    </location>
</feature>
<name>A0A1X0RB55_RHIZD</name>
<feature type="signal peptide" evidence="2">
    <location>
        <begin position="1"/>
        <end position="18"/>
    </location>
</feature>
<feature type="region of interest" description="Disordered" evidence="1">
    <location>
        <begin position="85"/>
        <end position="155"/>
    </location>
</feature>
<evidence type="ECO:0000256" key="2">
    <source>
        <dbReference type="SAM" id="SignalP"/>
    </source>
</evidence>
<feature type="region of interest" description="Disordered" evidence="1">
    <location>
        <begin position="213"/>
        <end position="236"/>
    </location>
</feature>
<dbReference type="VEuPathDB" id="FungiDB:BCV72DRAFT_261071"/>
<keyword evidence="2" id="KW-0732">Signal</keyword>
<evidence type="ECO:0008006" key="4">
    <source>
        <dbReference type="Google" id="ProtNLM"/>
    </source>
</evidence>
<accession>A0A1X0RB55</accession>
<evidence type="ECO:0000256" key="1">
    <source>
        <dbReference type="SAM" id="MobiDB-lite"/>
    </source>
</evidence>
<sequence length="257" mass="27776">MKSLTLLAVAAAVTCAFAADVHHGGIDHLNHDLVGHDHDRDHDKEHRHGYLPPHSSPIDDQPDVEIVDKPPVVVFETTTRTKPWVVVSDHRPTDKPEPEEYNDDPVNPKPTYDDDDVEEDDDDKGNYGGRRNHDKGHDRDHRDGKHHKDHDIFGHHDKDYRRARQKAYAQNDLHANSVASEAAEAPEVERMAAAAVSASAVTSAVRSAISSRISSATASSTQASASSGNSSTSGATIPRSGGAFVAAAAGIAAWFLL</sequence>
<evidence type="ECO:0000313" key="3">
    <source>
        <dbReference type="EMBL" id="ORE09108.1"/>
    </source>
</evidence>
<feature type="compositionally biased region" description="Basic and acidic residues" evidence="1">
    <location>
        <begin position="36"/>
        <end position="48"/>
    </location>
</feature>
<dbReference type="Proteomes" id="UP000242414">
    <property type="component" value="Unassembled WGS sequence"/>
</dbReference>
<feature type="chain" id="PRO_5012687698" description="GPI anchored protein" evidence="2">
    <location>
        <begin position="19"/>
        <end position="257"/>
    </location>
</feature>
<dbReference type="AlphaFoldDB" id="A0A1X0RB55"/>
<reference evidence="3" key="1">
    <citation type="journal article" date="2016" name="Proc. Natl. Acad. Sci. U.S.A.">
        <title>Lipid metabolic changes in an early divergent fungus govern the establishment of a mutualistic symbiosis with endobacteria.</title>
        <authorList>
            <person name="Lastovetsky O.A."/>
            <person name="Gaspar M.L."/>
            <person name="Mondo S.J."/>
            <person name="LaButti K.M."/>
            <person name="Sandor L."/>
            <person name="Grigoriev I.V."/>
            <person name="Henry S.A."/>
            <person name="Pawlowska T.E."/>
        </authorList>
    </citation>
    <scope>NUCLEOTIDE SEQUENCE [LARGE SCALE GENOMIC DNA]</scope>
    <source>
        <strain evidence="3">ATCC 52814</strain>
    </source>
</reference>
<proteinExistence type="predicted"/>
<protein>
    <recommendedName>
        <fullName evidence="4">GPI anchored protein</fullName>
    </recommendedName>
</protein>